<dbReference type="OrthoDB" id="37297at2759"/>
<proteinExistence type="predicted"/>
<evidence type="ECO:0000313" key="4">
    <source>
        <dbReference type="EMBL" id="ELR22400.1"/>
    </source>
</evidence>
<dbReference type="SUPFAM" id="SSF52833">
    <property type="entry name" value="Thioredoxin-like"/>
    <property type="match status" value="1"/>
</dbReference>
<dbReference type="Pfam" id="PF13462">
    <property type="entry name" value="Thioredoxin_4"/>
    <property type="match status" value="1"/>
</dbReference>
<feature type="region of interest" description="Disordered" evidence="1">
    <location>
        <begin position="245"/>
        <end position="292"/>
    </location>
</feature>
<dbReference type="VEuPathDB" id="AmoebaDB:ACA1_254680"/>
<dbReference type="GeneID" id="14923335"/>
<dbReference type="InterPro" id="IPR012336">
    <property type="entry name" value="Thioredoxin-like_fold"/>
</dbReference>
<dbReference type="PANTHER" id="PTHR33875">
    <property type="entry name" value="OS09G0542200 PROTEIN"/>
    <property type="match status" value="1"/>
</dbReference>
<feature type="signal peptide" evidence="2">
    <location>
        <begin position="1"/>
        <end position="20"/>
    </location>
</feature>
<evidence type="ECO:0000256" key="1">
    <source>
        <dbReference type="SAM" id="MobiDB-lite"/>
    </source>
</evidence>
<dbReference type="RefSeq" id="XP_004367656.1">
    <property type="nucleotide sequence ID" value="XM_004367599.1"/>
</dbReference>
<reference evidence="4 5" key="1">
    <citation type="journal article" date="2013" name="Genome Biol.">
        <title>Genome of Acanthamoeba castellanii highlights extensive lateral gene transfer and early evolution of tyrosine kinase signaling.</title>
        <authorList>
            <person name="Clarke M."/>
            <person name="Lohan A.J."/>
            <person name="Liu B."/>
            <person name="Lagkouvardos I."/>
            <person name="Roy S."/>
            <person name="Zafar N."/>
            <person name="Bertelli C."/>
            <person name="Schilde C."/>
            <person name="Kianianmomeni A."/>
            <person name="Burglin T.R."/>
            <person name="Frech C."/>
            <person name="Turcotte B."/>
            <person name="Kopec K.O."/>
            <person name="Synnott J.M."/>
            <person name="Choo C."/>
            <person name="Paponov I."/>
            <person name="Finkler A."/>
            <person name="Soon Heng Tan C."/>
            <person name="Hutchins A.P."/>
            <person name="Weinmeier T."/>
            <person name="Rattei T."/>
            <person name="Chu J.S."/>
            <person name="Gimenez G."/>
            <person name="Irimia M."/>
            <person name="Rigden D.J."/>
            <person name="Fitzpatrick D.A."/>
            <person name="Lorenzo-Morales J."/>
            <person name="Bateman A."/>
            <person name="Chiu C.H."/>
            <person name="Tang P."/>
            <person name="Hegemann P."/>
            <person name="Fromm H."/>
            <person name="Raoult D."/>
            <person name="Greub G."/>
            <person name="Miranda-Saavedra D."/>
            <person name="Chen N."/>
            <person name="Nash P."/>
            <person name="Ginger M.L."/>
            <person name="Horn M."/>
            <person name="Schaap P."/>
            <person name="Caler L."/>
            <person name="Loftus B."/>
        </authorList>
    </citation>
    <scope>NUCLEOTIDE SEQUENCE [LARGE SCALE GENOMIC DNA]</scope>
    <source>
        <strain evidence="4 5">Neff</strain>
    </source>
</reference>
<evidence type="ECO:0000313" key="5">
    <source>
        <dbReference type="Proteomes" id="UP000011083"/>
    </source>
</evidence>
<feature type="chain" id="PRO_5003991071" evidence="2">
    <location>
        <begin position="21"/>
        <end position="456"/>
    </location>
</feature>
<keyword evidence="5" id="KW-1185">Reference proteome</keyword>
<feature type="compositionally biased region" description="Basic and acidic residues" evidence="1">
    <location>
        <begin position="339"/>
        <end position="356"/>
    </location>
</feature>
<gene>
    <name evidence="4" type="ORF">ACA1_254680</name>
</gene>
<dbReference type="Gene3D" id="3.40.30.10">
    <property type="entry name" value="Glutaredoxin"/>
    <property type="match status" value="1"/>
</dbReference>
<keyword evidence="2" id="KW-0732">Signal</keyword>
<evidence type="ECO:0000256" key="2">
    <source>
        <dbReference type="SAM" id="SignalP"/>
    </source>
</evidence>
<name>L8HB16_ACACF</name>
<dbReference type="AlphaFoldDB" id="L8HB16"/>
<accession>L8HB16</accession>
<dbReference type="PANTHER" id="PTHR33875:SF2">
    <property type="entry name" value="ACR183CP"/>
    <property type="match status" value="1"/>
</dbReference>
<organism evidence="4 5">
    <name type="scientific">Acanthamoeba castellanii (strain ATCC 30010 / Neff)</name>
    <dbReference type="NCBI Taxonomy" id="1257118"/>
    <lineage>
        <taxon>Eukaryota</taxon>
        <taxon>Amoebozoa</taxon>
        <taxon>Discosea</taxon>
        <taxon>Longamoebia</taxon>
        <taxon>Centramoebida</taxon>
        <taxon>Acanthamoebidae</taxon>
        <taxon>Acanthamoeba</taxon>
    </lineage>
</organism>
<evidence type="ECO:0000259" key="3">
    <source>
        <dbReference type="Pfam" id="PF13462"/>
    </source>
</evidence>
<protein>
    <submittedName>
        <fullName evidence="4">Glutathione reductase</fullName>
    </submittedName>
</protein>
<sequence>MKRFLAVACTLLLALVVVNGQQLPIPKTAPGMHRGNPSAPIHITEFADYQCPYCADSYPIVEQVLKLYGPDKIYYTLHIFPLWLHRQAFIVAEAAGVVALNAPDRYWEAASFLFANQAQFYNSAFQNKTAADLYSLLAGWMPKFGISPSTFYAQVDSDAVYARVDADIHTAIIRQVYETPTFLVNGFKALQIPDNATMSLNVVKKGVLGKDKFFYQAIELLLQPEDRDAGDESEAKLREMLKENLQAQHKHKASAGPGRPATAAASRPGQEKPSFMRSFSREERGQAKQSHLLQAKLKPQATLWTPSTSLASPSWMKTVKREGGGLVKHEAEQIEEEVVESRDSPEEDDRAKRKYADYQQQQQQQAQYGAEEGQAAGNSFPPGSPAFSSPGNDPAGSSPPSSPPTASMPPNKKAMLGKSAEGMVHALHNRDLKIKKKLKEVKKAREARSVRPTFNK</sequence>
<dbReference type="InterPro" id="IPR036249">
    <property type="entry name" value="Thioredoxin-like_sf"/>
</dbReference>
<dbReference type="KEGG" id="acan:ACA1_254680"/>
<feature type="region of interest" description="Disordered" evidence="1">
    <location>
        <begin position="315"/>
        <end position="420"/>
    </location>
</feature>
<dbReference type="Proteomes" id="UP000011083">
    <property type="component" value="Unassembled WGS sequence"/>
</dbReference>
<feature type="compositionally biased region" description="Low complexity" evidence="1">
    <location>
        <begin position="358"/>
        <end position="399"/>
    </location>
</feature>
<feature type="compositionally biased region" description="Basic and acidic residues" evidence="1">
    <location>
        <begin position="319"/>
        <end position="332"/>
    </location>
</feature>
<dbReference type="EMBL" id="KB007885">
    <property type="protein sequence ID" value="ELR22400.1"/>
    <property type="molecule type" value="Genomic_DNA"/>
</dbReference>
<feature type="domain" description="Thioredoxin-like fold" evidence="3">
    <location>
        <begin position="29"/>
        <end position="189"/>
    </location>
</feature>